<dbReference type="RefSeq" id="WP_343757965.1">
    <property type="nucleotide sequence ID" value="NZ_BAAACG010000001.1"/>
</dbReference>
<reference evidence="1 2" key="1">
    <citation type="journal article" date="2019" name="Int. J. Syst. Evol. Microbiol.">
        <title>The Global Catalogue of Microorganisms (GCM) 10K type strain sequencing project: providing services to taxonomists for standard genome sequencing and annotation.</title>
        <authorList>
            <consortium name="The Broad Institute Genomics Platform"/>
            <consortium name="The Broad Institute Genome Sequencing Center for Infectious Disease"/>
            <person name="Wu L."/>
            <person name="Ma J."/>
        </authorList>
    </citation>
    <scope>NUCLEOTIDE SEQUENCE [LARGE SCALE GENOMIC DNA]</scope>
    <source>
        <strain evidence="1 2">JCM 1407</strain>
    </source>
</reference>
<evidence type="ECO:0000313" key="2">
    <source>
        <dbReference type="Proteomes" id="UP001501510"/>
    </source>
</evidence>
<name>A0ABN1J902_9CLOT</name>
<accession>A0ABN1J902</accession>
<organism evidence="1 2">
    <name type="scientific">Clostridium oceanicum</name>
    <dbReference type="NCBI Taxonomy" id="1543"/>
    <lineage>
        <taxon>Bacteria</taxon>
        <taxon>Bacillati</taxon>
        <taxon>Bacillota</taxon>
        <taxon>Clostridia</taxon>
        <taxon>Eubacteriales</taxon>
        <taxon>Clostridiaceae</taxon>
        <taxon>Clostridium</taxon>
    </lineage>
</organism>
<gene>
    <name evidence="1" type="ORF">GCM10008906_02210</name>
</gene>
<dbReference type="Proteomes" id="UP001501510">
    <property type="component" value="Unassembled WGS sequence"/>
</dbReference>
<evidence type="ECO:0000313" key="1">
    <source>
        <dbReference type="EMBL" id="GAA0732509.1"/>
    </source>
</evidence>
<dbReference type="EMBL" id="BAAACG010000001">
    <property type="protein sequence ID" value="GAA0732509.1"/>
    <property type="molecule type" value="Genomic_DNA"/>
</dbReference>
<sequence>MGRAKQYVDQSMSDAKNAINSLQQAMTSVEKQDNKTKIQEAMSSLNSACDQLSQYRD</sequence>
<protein>
    <recommendedName>
        <fullName evidence="3">DUF1657 domain-containing protein</fullName>
    </recommendedName>
</protein>
<comment type="caution">
    <text evidence="1">The sequence shown here is derived from an EMBL/GenBank/DDBJ whole genome shotgun (WGS) entry which is preliminary data.</text>
</comment>
<proteinExistence type="predicted"/>
<evidence type="ECO:0008006" key="3">
    <source>
        <dbReference type="Google" id="ProtNLM"/>
    </source>
</evidence>
<keyword evidence="2" id="KW-1185">Reference proteome</keyword>